<sequence>MITFEIPYPSQAAMYPKSQSFYQSSTCTLLEKLDSTTATYQLSPVRHNHSQPSRGELQSDESSEFVGPFNSDCWEIEETGVLHKANSRRYPAALAIIFSTFHISCSNMKAFLAFQSPHNTATVLLDGVGTKRIALNGYRVKM</sequence>
<feature type="region of interest" description="Disordered" evidence="1">
    <location>
        <begin position="42"/>
        <end position="62"/>
    </location>
</feature>
<dbReference type="InParanoid" id="B9SCU7"/>
<dbReference type="EMBL" id="EQ973924">
    <property type="protein sequence ID" value="EEF38542.1"/>
    <property type="molecule type" value="Genomic_DNA"/>
</dbReference>
<dbReference type="AlphaFoldDB" id="B9SCU7"/>
<evidence type="ECO:0000313" key="3">
    <source>
        <dbReference type="Proteomes" id="UP000008311"/>
    </source>
</evidence>
<name>B9SCU7_RICCO</name>
<reference evidence="3" key="1">
    <citation type="journal article" date="2010" name="Nat. Biotechnol.">
        <title>Draft genome sequence of the oilseed species Ricinus communis.</title>
        <authorList>
            <person name="Chan A.P."/>
            <person name="Crabtree J."/>
            <person name="Zhao Q."/>
            <person name="Lorenzi H."/>
            <person name="Orvis J."/>
            <person name="Puiu D."/>
            <person name="Melake-Berhan A."/>
            <person name="Jones K.M."/>
            <person name="Redman J."/>
            <person name="Chen G."/>
            <person name="Cahoon E.B."/>
            <person name="Gedil M."/>
            <person name="Stanke M."/>
            <person name="Haas B.J."/>
            <person name="Wortman J.R."/>
            <person name="Fraser-Liggett C.M."/>
            <person name="Ravel J."/>
            <person name="Rabinowicz P.D."/>
        </authorList>
    </citation>
    <scope>NUCLEOTIDE SEQUENCE [LARGE SCALE GENOMIC DNA]</scope>
    <source>
        <strain evidence="3">cv. Hale</strain>
    </source>
</reference>
<proteinExistence type="predicted"/>
<evidence type="ECO:0000256" key="1">
    <source>
        <dbReference type="SAM" id="MobiDB-lite"/>
    </source>
</evidence>
<accession>B9SCU7</accession>
<keyword evidence="3" id="KW-1185">Reference proteome</keyword>
<dbReference type="Proteomes" id="UP000008311">
    <property type="component" value="Unassembled WGS sequence"/>
</dbReference>
<organism evidence="2 3">
    <name type="scientific">Ricinus communis</name>
    <name type="common">Castor bean</name>
    <dbReference type="NCBI Taxonomy" id="3988"/>
    <lineage>
        <taxon>Eukaryota</taxon>
        <taxon>Viridiplantae</taxon>
        <taxon>Streptophyta</taxon>
        <taxon>Embryophyta</taxon>
        <taxon>Tracheophyta</taxon>
        <taxon>Spermatophyta</taxon>
        <taxon>Magnoliopsida</taxon>
        <taxon>eudicotyledons</taxon>
        <taxon>Gunneridae</taxon>
        <taxon>Pentapetalae</taxon>
        <taxon>rosids</taxon>
        <taxon>fabids</taxon>
        <taxon>Malpighiales</taxon>
        <taxon>Euphorbiaceae</taxon>
        <taxon>Acalyphoideae</taxon>
        <taxon>Acalypheae</taxon>
        <taxon>Ricinus</taxon>
    </lineage>
</organism>
<gene>
    <name evidence="2" type="ORF">RCOM_1281700</name>
</gene>
<evidence type="ECO:0000313" key="2">
    <source>
        <dbReference type="EMBL" id="EEF38542.1"/>
    </source>
</evidence>
<protein>
    <submittedName>
        <fullName evidence="2">Uncharacterized protein</fullName>
    </submittedName>
</protein>